<dbReference type="AlphaFoldDB" id="A0A8T4HA05"/>
<accession>A0A8T4HA05</accession>
<dbReference type="Gene3D" id="3.20.20.140">
    <property type="entry name" value="Metal-dependent hydrolases"/>
    <property type="match status" value="1"/>
</dbReference>
<dbReference type="InterPro" id="IPR052350">
    <property type="entry name" value="Metallo-dep_Lactonases"/>
</dbReference>
<evidence type="ECO:0000313" key="3">
    <source>
        <dbReference type="EMBL" id="MBP3943842.1"/>
    </source>
</evidence>
<dbReference type="PANTHER" id="PTHR43569:SF2">
    <property type="entry name" value="AMIDOHYDROLASE-RELATED DOMAIN-CONTAINING PROTEIN"/>
    <property type="match status" value="1"/>
</dbReference>
<dbReference type="PANTHER" id="PTHR43569">
    <property type="entry name" value="AMIDOHYDROLASE"/>
    <property type="match status" value="1"/>
</dbReference>
<feature type="domain" description="Amidohydrolase-related" evidence="2">
    <location>
        <begin position="3"/>
        <end position="274"/>
    </location>
</feature>
<proteinExistence type="inferred from homology"/>
<dbReference type="GO" id="GO:0016787">
    <property type="term" value="F:hydrolase activity"/>
    <property type="evidence" value="ECO:0007669"/>
    <property type="project" value="InterPro"/>
</dbReference>
<evidence type="ECO:0000259" key="2">
    <source>
        <dbReference type="Pfam" id="PF04909"/>
    </source>
</evidence>
<protein>
    <submittedName>
        <fullName evidence="3">Amidohydrolase family protein</fullName>
    </submittedName>
</protein>
<organism evidence="3 4">
    <name type="scientific">Rhinopithecimicrobium faecis</name>
    <dbReference type="NCBI Taxonomy" id="2820698"/>
    <lineage>
        <taxon>Bacteria</taxon>
        <taxon>Pseudomonadati</taxon>
        <taxon>Bacteroidota</taxon>
        <taxon>Sphingobacteriia</taxon>
        <taxon>Sphingobacteriales</taxon>
        <taxon>Sphingobacteriaceae</taxon>
        <taxon>Rhinopithecimicrobium</taxon>
    </lineage>
</organism>
<dbReference type="InterPro" id="IPR006680">
    <property type="entry name" value="Amidohydro-rel"/>
</dbReference>
<dbReference type="InterPro" id="IPR032466">
    <property type="entry name" value="Metal_Hydrolase"/>
</dbReference>
<comment type="similarity">
    <text evidence="1">Belongs to the metallo-dependent hydrolases superfamily.</text>
</comment>
<evidence type="ECO:0000256" key="1">
    <source>
        <dbReference type="ARBA" id="ARBA00038310"/>
    </source>
</evidence>
<dbReference type="SUPFAM" id="SSF51556">
    <property type="entry name" value="Metallo-dependent hydrolases"/>
    <property type="match status" value="1"/>
</dbReference>
<dbReference type="EMBL" id="JAGKSB010000010">
    <property type="protein sequence ID" value="MBP3943842.1"/>
    <property type="molecule type" value="Genomic_DNA"/>
</dbReference>
<evidence type="ECO:0000313" key="4">
    <source>
        <dbReference type="Proteomes" id="UP000679691"/>
    </source>
</evidence>
<reference evidence="3" key="1">
    <citation type="submission" date="2021-03" db="EMBL/GenBank/DDBJ databases">
        <authorList>
            <person name="Lu T."/>
            <person name="Wang Q."/>
            <person name="Han X."/>
        </authorList>
    </citation>
    <scope>NUCLEOTIDE SEQUENCE</scope>
    <source>
        <strain evidence="3">WQ 2009</strain>
    </source>
</reference>
<sequence length="277" mass="31720">MRIDSHQHFWRYSPEEHAWIGPEMSALARDFLPKDLKPLLEESGFDGCIAVQAAASIQENTFLLELARKHAFIRAVVGWIDFEAADFKVLLKQYLQEPVMRGFRQFVEQEADPDYLIRDSFLQGIAMLTAHGYTYDLLIRPRHYASTLACVAQNPNQQFVLDHMAKPAIKSGEFTAWADFIEQLSSYPNVACKLSGYATEADWKAWKPQDFKAYFRQVIGSFGKQRILYGTDWPVSTLAANYPQLKELIAPSIQDFTADEREAFYGGNACRLYKIKI</sequence>
<dbReference type="Pfam" id="PF04909">
    <property type="entry name" value="Amidohydro_2"/>
    <property type="match status" value="1"/>
</dbReference>
<dbReference type="RefSeq" id="WP_353547341.1">
    <property type="nucleotide sequence ID" value="NZ_JAGKSB010000010.1"/>
</dbReference>
<comment type="caution">
    <text evidence="3">The sequence shown here is derived from an EMBL/GenBank/DDBJ whole genome shotgun (WGS) entry which is preliminary data.</text>
</comment>
<name>A0A8T4HA05_9SPHI</name>
<dbReference type="Proteomes" id="UP000679691">
    <property type="component" value="Unassembled WGS sequence"/>
</dbReference>
<keyword evidence="4" id="KW-1185">Reference proteome</keyword>
<gene>
    <name evidence="3" type="ORF">J5U18_09725</name>
</gene>